<dbReference type="GeneID" id="67211061"/>
<dbReference type="EMBL" id="CP081958">
    <property type="protein sequence ID" value="QZP36525.1"/>
    <property type="molecule type" value="Genomic_DNA"/>
</dbReference>
<evidence type="ECO:0000313" key="1">
    <source>
        <dbReference type="EMBL" id="QZP36525.1"/>
    </source>
</evidence>
<dbReference type="KEGG" id="hmp:K6T50_09355"/>
<organism evidence="1 2">
    <name type="scientific">Halobaculum magnesiiphilum</name>
    <dbReference type="NCBI Taxonomy" id="1017351"/>
    <lineage>
        <taxon>Archaea</taxon>
        <taxon>Methanobacteriati</taxon>
        <taxon>Methanobacteriota</taxon>
        <taxon>Stenosarchaea group</taxon>
        <taxon>Halobacteria</taxon>
        <taxon>Halobacteriales</taxon>
        <taxon>Haloferacaceae</taxon>
        <taxon>Halobaculum</taxon>
    </lineage>
</organism>
<protein>
    <submittedName>
        <fullName evidence="1">Uncharacterized protein</fullName>
    </submittedName>
</protein>
<evidence type="ECO:0000313" key="2">
    <source>
        <dbReference type="Proteomes" id="UP000826254"/>
    </source>
</evidence>
<accession>A0A8T8W9K3</accession>
<dbReference type="AlphaFoldDB" id="A0A8T8W9K3"/>
<keyword evidence="2" id="KW-1185">Reference proteome</keyword>
<name>A0A8T8W9K3_9EURY</name>
<dbReference type="RefSeq" id="WP_222606346.1">
    <property type="nucleotide sequence ID" value="NZ_CP081958.1"/>
</dbReference>
<gene>
    <name evidence="1" type="ORF">K6T50_09355</name>
</gene>
<proteinExistence type="predicted"/>
<dbReference type="Proteomes" id="UP000826254">
    <property type="component" value="Chromosome"/>
</dbReference>
<sequence length="166" mass="18813">MATFSITQILLSSTGSALAGAAVYHLVANTIERQRSKYSVLTELRRNYRSLQKISDRTRGDSWDGVIHNGLRTTARDRLETRTPKLRFDLTDDEQRELSDLYGLYDYINRLHIVSVSGDRGDLPAENVRSLVGDAQSLTESVYGSLRDRWHVAAYRTEPELPTPEV</sequence>
<reference evidence="1 2" key="1">
    <citation type="journal article" date="2021" name="Int. J. Syst. Evol. Microbiol.">
        <title>Halobaculum halophilum sp. nov. and Halobaculum salinum sp. nov., isolated from salt lake and saline soil.</title>
        <authorList>
            <person name="Cui H.L."/>
            <person name="Shi X.W."/>
            <person name="Yin X.M."/>
            <person name="Yang X.Y."/>
            <person name="Hou J."/>
            <person name="Zhu L."/>
        </authorList>
    </citation>
    <scope>NUCLEOTIDE SEQUENCE [LARGE SCALE GENOMIC DNA]</scope>
    <source>
        <strain evidence="1 2">NBRC 109044</strain>
    </source>
</reference>